<evidence type="ECO:0000313" key="2">
    <source>
        <dbReference type="EMBL" id="ETN73219.1"/>
    </source>
</evidence>
<dbReference type="InterPro" id="IPR050774">
    <property type="entry name" value="KCMF1/Dystrophin"/>
</dbReference>
<dbReference type="KEGG" id="nai:NECAME_18451"/>
<dbReference type="GO" id="GO:0099536">
    <property type="term" value="P:synaptic signaling"/>
    <property type="evidence" value="ECO:0007669"/>
    <property type="project" value="TreeGrafter"/>
</dbReference>
<proteinExistence type="predicted"/>
<keyword evidence="3" id="KW-1185">Reference proteome</keyword>
<dbReference type="EMBL" id="KI661454">
    <property type="protein sequence ID" value="ETN73219.1"/>
    <property type="molecule type" value="Genomic_DNA"/>
</dbReference>
<protein>
    <recommendedName>
        <fullName evidence="4">Dystrobrevin alpha</fullName>
    </recommendedName>
</protein>
<dbReference type="Proteomes" id="UP000053676">
    <property type="component" value="Unassembled WGS sequence"/>
</dbReference>
<feature type="non-terminal residue" evidence="2">
    <location>
        <position position="1"/>
    </location>
</feature>
<evidence type="ECO:0008006" key="4">
    <source>
        <dbReference type="Google" id="ProtNLM"/>
    </source>
</evidence>
<organism evidence="2 3">
    <name type="scientific">Necator americanus</name>
    <name type="common">Human hookworm</name>
    <dbReference type="NCBI Taxonomy" id="51031"/>
    <lineage>
        <taxon>Eukaryota</taxon>
        <taxon>Metazoa</taxon>
        <taxon>Ecdysozoa</taxon>
        <taxon>Nematoda</taxon>
        <taxon>Chromadorea</taxon>
        <taxon>Rhabditida</taxon>
        <taxon>Rhabditina</taxon>
        <taxon>Rhabditomorpha</taxon>
        <taxon>Strongyloidea</taxon>
        <taxon>Ancylostomatidae</taxon>
        <taxon>Bunostominae</taxon>
        <taxon>Necator</taxon>
    </lineage>
</organism>
<sequence>RAPPDPISDWPSSPVLLPGQIANGTALDDEHKLIARYSAKLSGRADYPLGNGRDRSVNHPMDERSLIARLEEENSHMMREISRLESQTLSEDGQLTGLRERKSQLEEKMFVMQQKRRDLMMQLEQLMTQLNAPGTVPFPSASMSQIPESLAGVGSKVSTAFRAGSLPASANLQVFTILTLLSY</sequence>
<evidence type="ECO:0000256" key="1">
    <source>
        <dbReference type="SAM" id="Coils"/>
    </source>
</evidence>
<keyword evidence="1" id="KW-0175">Coiled coil</keyword>
<gene>
    <name evidence="2" type="ORF">NECAME_18451</name>
</gene>
<dbReference type="GO" id="GO:0005886">
    <property type="term" value="C:plasma membrane"/>
    <property type="evidence" value="ECO:0007669"/>
    <property type="project" value="TreeGrafter"/>
</dbReference>
<dbReference type="AlphaFoldDB" id="W2STZ1"/>
<dbReference type="PANTHER" id="PTHR12268">
    <property type="entry name" value="E3 UBIQUITIN-PROTEIN LIGASE KCMF1"/>
    <property type="match status" value="1"/>
</dbReference>
<evidence type="ECO:0000313" key="3">
    <source>
        <dbReference type="Proteomes" id="UP000053676"/>
    </source>
</evidence>
<dbReference type="GO" id="GO:0045202">
    <property type="term" value="C:synapse"/>
    <property type="evidence" value="ECO:0007669"/>
    <property type="project" value="TreeGrafter"/>
</dbReference>
<dbReference type="STRING" id="51031.W2STZ1"/>
<dbReference type="OrthoDB" id="6019271at2759"/>
<accession>W2STZ1</accession>
<feature type="coiled-coil region" evidence="1">
    <location>
        <begin position="67"/>
        <end position="115"/>
    </location>
</feature>
<dbReference type="PANTHER" id="PTHR12268:SF27">
    <property type="entry name" value="DYSTROBREVIN, ISOFORM F"/>
    <property type="match status" value="1"/>
</dbReference>
<name>W2STZ1_NECAM</name>
<feature type="non-terminal residue" evidence="2">
    <location>
        <position position="183"/>
    </location>
</feature>
<reference evidence="2" key="1">
    <citation type="submission" date="2013-04" db="EMBL/GenBank/DDBJ databases">
        <title>Draft genome of the hookworm Necator americanus.</title>
        <authorList>
            <person name="Mitreva M."/>
        </authorList>
    </citation>
    <scope>NUCLEOTIDE SEQUENCE</scope>
</reference>